<protein>
    <submittedName>
        <fullName evidence="1">Uncharacterized protein</fullName>
    </submittedName>
</protein>
<accession>A0A8X6FU63</accession>
<organism evidence="1 2">
    <name type="scientific">Trichonephila clavata</name>
    <name type="common">Joro spider</name>
    <name type="synonym">Nephila clavata</name>
    <dbReference type="NCBI Taxonomy" id="2740835"/>
    <lineage>
        <taxon>Eukaryota</taxon>
        <taxon>Metazoa</taxon>
        <taxon>Ecdysozoa</taxon>
        <taxon>Arthropoda</taxon>
        <taxon>Chelicerata</taxon>
        <taxon>Arachnida</taxon>
        <taxon>Araneae</taxon>
        <taxon>Araneomorphae</taxon>
        <taxon>Entelegynae</taxon>
        <taxon>Araneoidea</taxon>
        <taxon>Nephilidae</taxon>
        <taxon>Trichonephila</taxon>
    </lineage>
</organism>
<sequence>MGFQIIQQPITYNSFHSSKGYIQNLMRQKWKALLLVFLQEVGGTAWTKISWLNPWKAVTEFRLEMSHDCLIDHLRHIDILESPNCPLCNKDEVMDRNYLLRCLVLLEYSEVK</sequence>
<keyword evidence="2" id="KW-1185">Reference proteome</keyword>
<dbReference type="AlphaFoldDB" id="A0A8X6FU63"/>
<evidence type="ECO:0000313" key="2">
    <source>
        <dbReference type="Proteomes" id="UP000887116"/>
    </source>
</evidence>
<name>A0A8X6FU63_TRICU</name>
<proteinExistence type="predicted"/>
<comment type="caution">
    <text evidence="1">The sequence shown here is derived from an EMBL/GenBank/DDBJ whole genome shotgun (WGS) entry which is preliminary data.</text>
</comment>
<evidence type="ECO:0000313" key="1">
    <source>
        <dbReference type="EMBL" id="GFQ87404.1"/>
    </source>
</evidence>
<dbReference type="EMBL" id="BMAO01023219">
    <property type="protein sequence ID" value="GFQ87404.1"/>
    <property type="molecule type" value="Genomic_DNA"/>
</dbReference>
<reference evidence="1" key="1">
    <citation type="submission" date="2020-07" db="EMBL/GenBank/DDBJ databases">
        <title>Multicomponent nature underlies the extraordinary mechanical properties of spider dragline silk.</title>
        <authorList>
            <person name="Kono N."/>
            <person name="Nakamura H."/>
            <person name="Mori M."/>
            <person name="Yoshida Y."/>
            <person name="Ohtoshi R."/>
            <person name="Malay A.D."/>
            <person name="Moran D.A.P."/>
            <person name="Tomita M."/>
            <person name="Numata K."/>
            <person name="Arakawa K."/>
        </authorList>
    </citation>
    <scope>NUCLEOTIDE SEQUENCE</scope>
</reference>
<dbReference type="Proteomes" id="UP000887116">
    <property type="component" value="Unassembled WGS sequence"/>
</dbReference>
<gene>
    <name evidence="1" type="ORF">TNCT_605831</name>
</gene>